<feature type="domain" description="ADF-H" evidence="2">
    <location>
        <begin position="1"/>
        <end position="105"/>
    </location>
</feature>
<dbReference type="SUPFAM" id="SSF55753">
    <property type="entry name" value="Actin depolymerizing proteins"/>
    <property type="match status" value="1"/>
</dbReference>
<reference evidence="3" key="1">
    <citation type="journal article" date="2020" name="Fungal Divers.">
        <title>Resolving the Mortierellaceae phylogeny through synthesis of multi-gene phylogenetics and phylogenomics.</title>
        <authorList>
            <person name="Vandepol N."/>
            <person name="Liber J."/>
            <person name="Desiro A."/>
            <person name="Na H."/>
            <person name="Kennedy M."/>
            <person name="Barry K."/>
            <person name="Grigoriev I.V."/>
            <person name="Miller A.N."/>
            <person name="O'Donnell K."/>
            <person name="Stajich J.E."/>
            <person name="Bonito G."/>
        </authorList>
    </citation>
    <scope>NUCLEOTIDE SEQUENCE</scope>
    <source>
        <strain evidence="3">NVP1</strain>
    </source>
</reference>
<dbReference type="PANTHER" id="PTHR11249">
    <property type="entry name" value="GLIAL FACTOR NATURATION FACTOR"/>
    <property type="match status" value="1"/>
</dbReference>
<dbReference type="InterPro" id="IPR011171">
    <property type="entry name" value="GMF"/>
</dbReference>
<gene>
    <name evidence="3" type="ORF">BG006_002919</name>
</gene>
<dbReference type="InterPro" id="IPR002108">
    <property type="entry name" value="ADF-H"/>
</dbReference>
<dbReference type="Gene3D" id="3.40.20.10">
    <property type="entry name" value="Severin"/>
    <property type="match status" value="1"/>
</dbReference>
<dbReference type="PROSITE" id="PS51263">
    <property type="entry name" value="ADF_H"/>
    <property type="match status" value="1"/>
</dbReference>
<organism evidence="3 4">
    <name type="scientific">Podila minutissima</name>
    <dbReference type="NCBI Taxonomy" id="64525"/>
    <lineage>
        <taxon>Eukaryota</taxon>
        <taxon>Fungi</taxon>
        <taxon>Fungi incertae sedis</taxon>
        <taxon>Mucoromycota</taxon>
        <taxon>Mortierellomycotina</taxon>
        <taxon>Mortierellomycetes</taxon>
        <taxon>Mortierellales</taxon>
        <taxon>Mortierellaceae</taxon>
        <taxon>Podila</taxon>
    </lineage>
</organism>
<evidence type="ECO:0000256" key="1">
    <source>
        <dbReference type="ARBA" id="ARBA00010055"/>
    </source>
</evidence>
<evidence type="ECO:0000313" key="3">
    <source>
        <dbReference type="EMBL" id="KAF9319784.1"/>
    </source>
</evidence>
<name>A0A9P5VG32_9FUNG</name>
<dbReference type="GO" id="GO:0071846">
    <property type="term" value="P:actin filament debranching"/>
    <property type="evidence" value="ECO:0007669"/>
    <property type="project" value="InterPro"/>
</dbReference>
<evidence type="ECO:0000313" key="4">
    <source>
        <dbReference type="Proteomes" id="UP000696485"/>
    </source>
</evidence>
<sequence>KINKDKLLIELDSEEDAIELEELAEDLPENIPRYIILSYELKHDDGRVSFPLVFLFYCPDGANTSLRMLYASAKTFFQNMTKVGKDLEIQDAETLTDDWLRPKLLK</sequence>
<keyword evidence="4" id="KW-1185">Reference proteome</keyword>
<dbReference type="GO" id="GO:0003779">
    <property type="term" value="F:actin binding"/>
    <property type="evidence" value="ECO:0007669"/>
    <property type="project" value="InterPro"/>
</dbReference>
<dbReference type="InterPro" id="IPR029006">
    <property type="entry name" value="ADF-H/Gelsolin-like_dom_sf"/>
</dbReference>
<protein>
    <recommendedName>
        <fullName evidence="2">ADF-H domain-containing protein</fullName>
    </recommendedName>
</protein>
<dbReference type="PIRSF" id="PIRSF001788">
    <property type="entry name" value="GMF-beta"/>
    <property type="match status" value="1"/>
</dbReference>
<comment type="similarity">
    <text evidence="1">Belongs to the actin-binding proteins ADF family. GMF subfamily.</text>
</comment>
<dbReference type="GO" id="GO:0071933">
    <property type="term" value="F:Arp2/3 complex binding"/>
    <property type="evidence" value="ECO:0007669"/>
    <property type="project" value="InterPro"/>
</dbReference>
<dbReference type="GO" id="GO:0034316">
    <property type="term" value="P:negative regulation of Arp2/3 complex-mediated actin nucleation"/>
    <property type="evidence" value="ECO:0007669"/>
    <property type="project" value="TreeGrafter"/>
</dbReference>
<dbReference type="SMART" id="SM00102">
    <property type="entry name" value="ADF"/>
    <property type="match status" value="1"/>
</dbReference>
<dbReference type="GO" id="GO:0030864">
    <property type="term" value="C:cortical actin cytoskeleton"/>
    <property type="evidence" value="ECO:0007669"/>
    <property type="project" value="TreeGrafter"/>
</dbReference>
<comment type="caution">
    <text evidence="3">The sequence shown here is derived from an EMBL/GenBank/DDBJ whole genome shotgun (WGS) entry which is preliminary data.</text>
</comment>
<proteinExistence type="inferred from homology"/>
<feature type="non-terminal residue" evidence="3">
    <location>
        <position position="106"/>
    </location>
</feature>
<evidence type="ECO:0000259" key="2">
    <source>
        <dbReference type="PROSITE" id="PS51263"/>
    </source>
</evidence>
<dbReference type="Pfam" id="PF00241">
    <property type="entry name" value="Cofilin_ADF"/>
    <property type="match status" value="1"/>
</dbReference>
<dbReference type="PANTHER" id="PTHR11249:SF2">
    <property type="entry name" value="GLIA MATURATION FACTOR"/>
    <property type="match status" value="1"/>
</dbReference>
<accession>A0A9P5VG32</accession>
<dbReference type="AlphaFoldDB" id="A0A9P5VG32"/>
<dbReference type="Proteomes" id="UP000696485">
    <property type="component" value="Unassembled WGS sequence"/>
</dbReference>
<dbReference type="EMBL" id="JAAAUY010001736">
    <property type="protein sequence ID" value="KAF9319784.1"/>
    <property type="molecule type" value="Genomic_DNA"/>
</dbReference>